<evidence type="ECO:0000313" key="2">
    <source>
        <dbReference type="WBParaSite" id="PS1159_v2.g7440.t1"/>
    </source>
</evidence>
<reference evidence="2" key="1">
    <citation type="submission" date="2022-11" db="UniProtKB">
        <authorList>
            <consortium name="WormBaseParasite"/>
        </authorList>
    </citation>
    <scope>IDENTIFICATION</scope>
</reference>
<name>A0AC35GPY6_9BILA</name>
<dbReference type="Proteomes" id="UP000887580">
    <property type="component" value="Unplaced"/>
</dbReference>
<sequence length="446" mass="50253">MSDPVIDSLINPPTTTAIEVKPSSSRFFDRTFASLSTNPLFSAGAGLAGLGILAQLGRRLLIVGNSIARRKFIGKLQITNEDPSYQYVLDFINLRSSHKTPNLTVNSALRQYEGGKVVASHILLPGHGIHYFLYNYRWIQVERQREDHQIQRDGIRKPLETVTLIKFGVDPQFWDDFLNAATKEALAKLETGLVINKPIGTEWRRSGGVQPKRPLESVVLADGIAKSICDDVQDFLNTRKWYTDRGIPYRRGYLFYGPPGTGKTSFITALAAHFEYSICILSLSDRLLDDDRLCYLMNCAPAKSFIVLEDVDAAFISKDRFENSNHPAYQGLTRVTLSGLLNSIDGIVSSEERILFMTTNHIEYLDAALIRPGRVDVKKCFGNCTPEMIDHLFRRFYENVSDELVQKFRNKVINAGKEVSPAQIQGHLQLYKTNPEEAIKTFQLNS</sequence>
<organism evidence="1 2">
    <name type="scientific">Panagrolaimus sp. PS1159</name>
    <dbReference type="NCBI Taxonomy" id="55785"/>
    <lineage>
        <taxon>Eukaryota</taxon>
        <taxon>Metazoa</taxon>
        <taxon>Ecdysozoa</taxon>
        <taxon>Nematoda</taxon>
        <taxon>Chromadorea</taxon>
        <taxon>Rhabditida</taxon>
        <taxon>Tylenchina</taxon>
        <taxon>Panagrolaimomorpha</taxon>
        <taxon>Panagrolaimoidea</taxon>
        <taxon>Panagrolaimidae</taxon>
        <taxon>Panagrolaimus</taxon>
    </lineage>
</organism>
<proteinExistence type="predicted"/>
<evidence type="ECO:0000313" key="1">
    <source>
        <dbReference type="Proteomes" id="UP000887580"/>
    </source>
</evidence>
<dbReference type="WBParaSite" id="PS1159_v2.g7440.t1">
    <property type="protein sequence ID" value="PS1159_v2.g7440.t1"/>
    <property type="gene ID" value="PS1159_v2.g7440"/>
</dbReference>
<accession>A0AC35GPY6</accession>
<protein>
    <submittedName>
        <fullName evidence="2">Mitochondrial chaperone BCS1</fullName>
    </submittedName>
</protein>